<feature type="domain" description="Gylcosyl hydrolase 115 C-terminal" evidence="2">
    <location>
        <begin position="678"/>
        <end position="780"/>
    </location>
</feature>
<accession>A0A3E5GIS4</accession>
<reference evidence="3 5" key="1">
    <citation type="submission" date="2015-09" db="EMBL/GenBank/DDBJ databases">
        <authorList>
            <consortium name="Pathogen Informatics"/>
        </authorList>
    </citation>
    <scope>NUCLEOTIDE SEQUENCE [LARGE SCALE GENOMIC DNA]</scope>
    <source>
        <strain evidence="3 5">2789STDY5834846</strain>
    </source>
</reference>
<keyword evidence="1 3" id="KW-0378">Hydrolase</keyword>
<sequence length="782" mass="90284">MRKLIISILIGVIFPLYASAGFVFRNDKDVTVVINDSEEQVVHTAFEMFQKDYVNVFDRELKTSNQQGNIYIGTIGLNKKAEQFIAIKDIQELKQHEEAFLVSVKDNHLIILGSDKRGTAYGILELSRMIGVSPWEWWADSPVEKKQSFKLKEGFKTLQYPSVARRGIFINDEDWGLTPWSYLTHEPSDTKGQIGPKTHARIFELLLRLRANTFWPAMHTCSVAFYLTPGNKETADKYGIFIGTAHCEPMMRNTNAEWKTAGTGKYDYVNNRENVLRFWEERVKELAGSDNIYTLGIRGVHDGKMQGANTLQEQKAALTNVLKDQREMIAKYVNPNVEQVSQVFIPYKEVLDVYKMGLEVPEDVSLLWCDDNYGYIRHFPDSKERARKGGNGIYYHISYWGRPHSYLWLATNHPAQLYTQMKLAYDKGAQDMWILNVGDIKPGEYLTELFLDMAWDINAIENNINGLDKHLYSWLSREFGEKNAKELLPVMNEYYRLAYIRKPEFMGNTRIEEKDPKYKIISDLPWSEKYIKQRIKEYETIAAKVTSMSQKVAPDKQFVWFQLIEFPVRAAHEMNKKHLYGQLARHELADWRLSDTAYNNMASLMERYNSLNNGKWKKMMSYPQSLPVFKKVPHTRSTTPLPEDDHPLYLFNGKDYSQFNGESPVTHGLGYQRGAISLSKGSDVIYNFKANDTDSILIEVALTPNHPVEGKQIRYAISIGNEPEQIVDFHTEGRSEEWKLNVLSNQAKRTTSHKISSSKKQSLKITALDEGVMIDQIKIRKK</sequence>
<dbReference type="Proteomes" id="UP001060104">
    <property type="component" value="Chromosome"/>
</dbReference>
<dbReference type="EMBL" id="CZAE01000006">
    <property type="protein sequence ID" value="CUP03145.1"/>
    <property type="molecule type" value="Genomic_DNA"/>
</dbReference>
<evidence type="ECO:0000256" key="1">
    <source>
        <dbReference type="ARBA" id="ARBA00022801"/>
    </source>
</evidence>
<evidence type="ECO:0000313" key="5">
    <source>
        <dbReference type="Proteomes" id="UP000095606"/>
    </source>
</evidence>
<dbReference type="InterPro" id="IPR031924">
    <property type="entry name" value="GH115"/>
</dbReference>
<dbReference type="GeneID" id="69587944"/>
<dbReference type="InterPro" id="IPR042301">
    <property type="entry name" value="GH115_sf"/>
</dbReference>
<dbReference type="SUPFAM" id="SSF55545">
    <property type="entry name" value="beta-N-acetylhexosaminidase-like domain"/>
    <property type="match status" value="1"/>
</dbReference>
<dbReference type="GO" id="GO:0005975">
    <property type="term" value="P:carbohydrate metabolic process"/>
    <property type="evidence" value="ECO:0007669"/>
    <property type="project" value="UniProtKB-ARBA"/>
</dbReference>
<dbReference type="InterPro" id="IPR041437">
    <property type="entry name" value="GH115_C"/>
</dbReference>
<dbReference type="PANTHER" id="PTHR37842:SF2">
    <property type="entry name" value="GYLCOSYL HYDROLASE 115 C-TERMINAL DOMAIN-CONTAINING PROTEIN"/>
    <property type="match status" value="1"/>
</dbReference>
<proteinExistence type="predicted"/>
<dbReference type="EMBL" id="CP103141">
    <property type="protein sequence ID" value="UVQ75700.1"/>
    <property type="molecule type" value="Genomic_DNA"/>
</dbReference>
<evidence type="ECO:0000259" key="2">
    <source>
        <dbReference type="Pfam" id="PF17829"/>
    </source>
</evidence>
<dbReference type="AlphaFoldDB" id="A0A174K114"/>
<name>A0A174K114_9BACE</name>
<dbReference type="InterPro" id="IPR029018">
    <property type="entry name" value="Hex-like_dom2"/>
</dbReference>
<dbReference type="Pfam" id="PF17829">
    <property type="entry name" value="GH115_C"/>
    <property type="match status" value="1"/>
</dbReference>
<dbReference type="Pfam" id="PF15979">
    <property type="entry name" value="Glyco_hydro_115"/>
    <property type="match status" value="1"/>
</dbReference>
<dbReference type="GO" id="GO:0016787">
    <property type="term" value="F:hydrolase activity"/>
    <property type="evidence" value="ECO:0007669"/>
    <property type="project" value="UniProtKB-KW"/>
</dbReference>
<reference evidence="4" key="2">
    <citation type="submission" date="2022-08" db="EMBL/GenBank/DDBJ databases">
        <title>Genome Sequencing of Bacteroides fragilis Group Isolates with Nanopore Technology.</title>
        <authorList>
            <person name="Tisza M.J."/>
            <person name="Smith D."/>
            <person name="Dekker J.P."/>
        </authorList>
    </citation>
    <scope>NUCLEOTIDE SEQUENCE</scope>
    <source>
        <strain evidence="4">BFG-527</strain>
    </source>
</reference>
<protein>
    <submittedName>
        <fullName evidence="4">Glycosyl hydrolase 115 family protein</fullName>
    </submittedName>
    <submittedName>
        <fullName evidence="3">Glycosyl hydrolase family 67 N-terminus</fullName>
    </submittedName>
</protein>
<evidence type="ECO:0000313" key="4">
    <source>
        <dbReference type="EMBL" id="UVQ75700.1"/>
    </source>
</evidence>
<dbReference type="Proteomes" id="UP000095606">
    <property type="component" value="Unassembled WGS sequence"/>
</dbReference>
<dbReference type="Gene3D" id="2.60.120.1620">
    <property type="match status" value="1"/>
</dbReference>
<dbReference type="Gene3D" id="3.20.20.520">
    <property type="entry name" value="Glycosyl hydrolase family 115"/>
    <property type="match status" value="1"/>
</dbReference>
<dbReference type="Gene3D" id="3.30.379.10">
    <property type="entry name" value="Chitobiase/beta-hexosaminidase domain 2-like"/>
    <property type="match status" value="1"/>
</dbReference>
<organism evidence="3 5">
    <name type="scientific">Bacteroides faecis</name>
    <dbReference type="NCBI Taxonomy" id="674529"/>
    <lineage>
        <taxon>Bacteria</taxon>
        <taxon>Pseudomonadati</taxon>
        <taxon>Bacteroidota</taxon>
        <taxon>Bacteroidia</taxon>
        <taxon>Bacteroidales</taxon>
        <taxon>Bacteroidaceae</taxon>
        <taxon>Bacteroides</taxon>
    </lineage>
</organism>
<dbReference type="PANTHER" id="PTHR37842">
    <property type="match status" value="1"/>
</dbReference>
<gene>
    <name evidence="3" type="ORF">ERS852461_01700</name>
    <name evidence="4" type="ORF">NXY30_04660</name>
</gene>
<evidence type="ECO:0000313" key="6">
    <source>
        <dbReference type="Proteomes" id="UP001060104"/>
    </source>
</evidence>
<dbReference type="RefSeq" id="WP_055269282.1">
    <property type="nucleotide sequence ID" value="NZ_CABMFH010000004.1"/>
</dbReference>
<evidence type="ECO:0000313" key="3">
    <source>
        <dbReference type="EMBL" id="CUP03145.1"/>
    </source>
</evidence>
<dbReference type="Gene3D" id="1.20.58.2150">
    <property type="match status" value="1"/>
</dbReference>
<keyword evidence="6" id="KW-1185">Reference proteome</keyword>
<accession>A0A174K114</accession>